<evidence type="ECO:0000256" key="5">
    <source>
        <dbReference type="RuleBase" id="RU367021"/>
    </source>
</evidence>
<feature type="domain" description="Maltose/galactoside acetyltransferase" evidence="6">
    <location>
        <begin position="4"/>
        <end position="58"/>
    </location>
</feature>
<sequence>MDNVARRAQELPYHYDDPAIMGDQLACQEELYRFNQLHPMDVHGKDEQLRRMFAAIGDGCHVEVPAHSNWGFHHVRMGRGVYCNVNFTCVDDADITIGDWCLFGPNVVIATAGHSILPILREHHYTYAIPVSIGSNVWVGANVSILPGATIGDNVVIGAGSVVDRDIPSDVVAVGVPCKVLRPIGQKDRDYYYRERRLDVHE</sequence>
<keyword evidence="8" id="KW-1185">Reference proteome</keyword>
<keyword evidence="2 5" id="KW-0808">Transferase</keyword>
<keyword evidence="4 5" id="KW-0012">Acyltransferase</keyword>
<dbReference type="RefSeq" id="WP_094695056.1">
    <property type="nucleotide sequence ID" value="NZ_JBDNSG010000015.1"/>
</dbReference>
<dbReference type="CDD" id="cd03357">
    <property type="entry name" value="LbH_MAT_GAT"/>
    <property type="match status" value="1"/>
</dbReference>
<evidence type="ECO:0000313" key="8">
    <source>
        <dbReference type="Proteomes" id="UP000216451"/>
    </source>
</evidence>
<dbReference type="Pfam" id="PF00132">
    <property type="entry name" value="Hexapep"/>
    <property type="match status" value="1"/>
</dbReference>
<dbReference type="Pfam" id="PF12464">
    <property type="entry name" value="Mac"/>
    <property type="match status" value="1"/>
</dbReference>
<organism evidence="7 8">
    <name type="scientific">Bifidobacterium aquikefiri</name>
    <dbReference type="NCBI Taxonomy" id="1653207"/>
    <lineage>
        <taxon>Bacteria</taxon>
        <taxon>Bacillati</taxon>
        <taxon>Actinomycetota</taxon>
        <taxon>Actinomycetes</taxon>
        <taxon>Bifidobacteriales</taxon>
        <taxon>Bifidobacteriaceae</taxon>
        <taxon>Bifidobacterium</taxon>
    </lineage>
</organism>
<reference evidence="7 8" key="1">
    <citation type="journal article" date="2017" name="BMC Genomics">
        <title>Comparative genomic and phylogenomic analyses of the Bifidobacteriaceae family.</title>
        <authorList>
            <person name="Lugli G.A."/>
            <person name="Milani C."/>
            <person name="Turroni F."/>
            <person name="Duranti S."/>
            <person name="Mancabelli L."/>
            <person name="Mangifesta M."/>
            <person name="Ferrario C."/>
            <person name="Modesto M."/>
            <person name="Mattarelli P."/>
            <person name="Jiri K."/>
            <person name="van Sinderen D."/>
            <person name="Ventura M."/>
        </authorList>
    </citation>
    <scope>NUCLEOTIDE SEQUENCE [LARGE SCALE GENOMIC DNA]</scope>
    <source>
        <strain evidence="7 8">LMG 28769</strain>
    </source>
</reference>
<protein>
    <recommendedName>
        <fullName evidence="5">Acetyltransferase</fullName>
        <ecNumber evidence="5">2.3.1.-</ecNumber>
    </recommendedName>
</protein>
<dbReference type="AlphaFoldDB" id="A0A261G165"/>
<accession>A0A261G165</accession>
<dbReference type="PROSITE" id="PS00101">
    <property type="entry name" value="HEXAPEP_TRANSFERASES"/>
    <property type="match status" value="1"/>
</dbReference>
<dbReference type="Gene3D" id="2.160.10.10">
    <property type="entry name" value="Hexapeptide repeat proteins"/>
    <property type="match status" value="1"/>
</dbReference>
<dbReference type="SMART" id="SM01266">
    <property type="entry name" value="Mac"/>
    <property type="match status" value="1"/>
</dbReference>
<dbReference type="InterPro" id="IPR018357">
    <property type="entry name" value="Hexapep_transf_CS"/>
</dbReference>
<dbReference type="PANTHER" id="PTHR43017:SF1">
    <property type="entry name" value="ACETYLTRANSFERASE YJL218W-RELATED"/>
    <property type="match status" value="1"/>
</dbReference>
<dbReference type="EMBL" id="MWXA01000009">
    <property type="protein sequence ID" value="OZG65128.1"/>
    <property type="molecule type" value="Genomic_DNA"/>
</dbReference>
<evidence type="ECO:0000313" key="7">
    <source>
        <dbReference type="EMBL" id="OZG65128.1"/>
    </source>
</evidence>
<evidence type="ECO:0000256" key="2">
    <source>
        <dbReference type="ARBA" id="ARBA00022679"/>
    </source>
</evidence>
<dbReference type="PANTHER" id="PTHR43017">
    <property type="entry name" value="GALACTOSIDE O-ACETYLTRANSFERASE"/>
    <property type="match status" value="1"/>
</dbReference>
<dbReference type="GO" id="GO:0008870">
    <property type="term" value="F:galactoside O-acetyltransferase activity"/>
    <property type="evidence" value="ECO:0007669"/>
    <property type="project" value="TreeGrafter"/>
</dbReference>
<comment type="similarity">
    <text evidence="1 5">Belongs to the transferase hexapeptide repeat family.</text>
</comment>
<dbReference type="EC" id="2.3.1.-" evidence="5"/>
<gene>
    <name evidence="7" type="ORF">BAQU_1868</name>
</gene>
<proteinExistence type="inferred from homology"/>
<evidence type="ECO:0000259" key="6">
    <source>
        <dbReference type="SMART" id="SM01266"/>
    </source>
</evidence>
<evidence type="ECO:0000256" key="1">
    <source>
        <dbReference type="ARBA" id="ARBA00007274"/>
    </source>
</evidence>
<dbReference type="SUPFAM" id="SSF51161">
    <property type="entry name" value="Trimeric LpxA-like enzymes"/>
    <property type="match status" value="1"/>
</dbReference>
<dbReference type="Proteomes" id="UP000216451">
    <property type="component" value="Unassembled WGS sequence"/>
</dbReference>
<dbReference type="InterPro" id="IPR039369">
    <property type="entry name" value="LacA-like"/>
</dbReference>
<evidence type="ECO:0000256" key="3">
    <source>
        <dbReference type="ARBA" id="ARBA00022737"/>
    </source>
</evidence>
<dbReference type="InterPro" id="IPR011004">
    <property type="entry name" value="Trimer_LpxA-like_sf"/>
</dbReference>
<comment type="caution">
    <text evidence="7">The sequence shown here is derived from an EMBL/GenBank/DDBJ whole genome shotgun (WGS) entry which is preliminary data.</text>
</comment>
<dbReference type="InterPro" id="IPR024688">
    <property type="entry name" value="Mac_dom"/>
</dbReference>
<keyword evidence="3" id="KW-0677">Repeat</keyword>
<dbReference type="GeneID" id="98296722"/>
<evidence type="ECO:0000256" key="4">
    <source>
        <dbReference type="ARBA" id="ARBA00023315"/>
    </source>
</evidence>
<dbReference type="OrthoDB" id="2643438at2"/>
<name>A0A261G165_9BIFI</name>
<dbReference type="InterPro" id="IPR001451">
    <property type="entry name" value="Hexapep"/>
</dbReference>